<feature type="domain" description="Pyruvate/ketoisovalerate oxidoreductase catalytic" evidence="2">
    <location>
        <begin position="13"/>
        <end position="187"/>
    </location>
</feature>
<dbReference type="PANTHER" id="PTHR43854:SF1">
    <property type="entry name" value="INDOLEPYRUVATE OXIDOREDUCTASE SUBUNIT IORB"/>
    <property type="match status" value="1"/>
</dbReference>
<accession>A0A2N7PKV7</accession>
<evidence type="ECO:0000313" key="4">
    <source>
        <dbReference type="Proteomes" id="UP000235731"/>
    </source>
</evidence>
<gene>
    <name evidence="3" type="ORF">C0197_01265</name>
</gene>
<reference evidence="3 4" key="1">
    <citation type="submission" date="2018-01" db="EMBL/GenBank/DDBJ databases">
        <title>Metagenomic assembled genomes from two thermal pools in the Uzon Caldera, Kamchatka, Russia.</title>
        <authorList>
            <person name="Wilkins L."/>
            <person name="Ettinger C."/>
        </authorList>
    </citation>
    <scope>NUCLEOTIDE SEQUENCE [LARGE SCALE GENOMIC DNA]</scope>
    <source>
        <strain evidence="3">ZAV-15</strain>
    </source>
</reference>
<dbReference type="SUPFAM" id="SSF53323">
    <property type="entry name" value="Pyruvate-ferredoxin oxidoreductase, PFOR, domain III"/>
    <property type="match status" value="1"/>
</dbReference>
<evidence type="ECO:0000313" key="3">
    <source>
        <dbReference type="EMBL" id="PMP64153.1"/>
    </source>
</evidence>
<evidence type="ECO:0000256" key="1">
    <source>
        <dbReference type="ARBA" id="ARBA00023002"/>
    </source>
</evidence>
<organism evidence="3 4">
    <name type="scientific">Caldimicrobium thiodismutans</name>
    <dbReference type="NCBI Taxonomy" id="1653476"/>
    <lineage>
        <taxon>Bacteria</taxon>
        <taxon>Pseudomonadati</taxon>
        <taxon>Thermodesulfobacteriota</taxon>
        <taxon>Thermodesulfobacteria</taxon>
        <taxon>Thermodesulfobacteriales</taxon>
        <taxon>Thermodesulfobacteriaceae</taxon>
        <taxon>Caldimicrobium</taxon>
    </lineage>
</organism>
<dbReference type="InterPro" id="IPR019752">
    <property type="entry name" value="Pyrv/ketoisovalerate_OxRed_cat"/>
</dbReference>
<dbReference type="Proteomes" id="UP000235731">
    <property type="component" value="Unassembled WGS sequence"/>
</dbReference>
<keyword evidence="3" id="KW-0670">Pyruvate</keyword>
<dbReference type="EMBL" id="PNIE01000019">
    <property type="protein sequence ID" value="PMP64153.1"/>
    <property type="molecule type" value="Genomic_DNA"/>
</dbReference>
<dbReference type="PANTHER" id="PTHR43854">
    <property type="entry name" value="INDOLEPYRUVATE OXIDOREDUCTASE SUBUNIT IORB"/>
    <property type="match status" value="1"/>
</dbReference>
<protein>
    <submittedName>
        <fullName evidence="3">Indolepyruvate oxidoreductase subunit beta</fullName>
        <ecNumber evidence="3">1.2.7.8</ecNumber>
    </submittedName>
</protein>
<keyword evidence="1 3" id="KW-0560">Oxidoreductase</keyword>
<dbReference type="GO" id="GO:0043805">
    <property type="term" value="F:indolepyruvate ferredoxin oxidoreductase activity"/>
    <property type="evidence" value="ECO:0007669"/>
    <property type="project" value="UniProtKB-EC"/>
</dbReference>
<dbReference type="Pfam" id="PF01558">
    <property type="entry name" value="POR"/>
    <property type="match status" value="1"/>
</dbReference>
<evidence type="ECO:0000259" key="2">
    <source>
        <dbReference type="Pfam" id="PF01558"/>
    </source>
</evidence>
<dbReference type="AlphaFoldDB" id="A0A2N7PKV7"/>
<dbReference type="EC" id="1.2.7.8" evidence="3"/>
<comment type="caution">
    <text evidence="3">The sequence shown here is derived from an EMBL/GenBank/DDBJ whole genome shotgun (WGS) entry which is preliminary data.</text>
</comment>
<proteinExistence type="predicted"/>
<dbReference type="InterPro" id="IPR052198">
    <property type="entry name" value="IorB_Oxidoreductase"/>
</dbReference>
<name>A0A2N7PKV7_9BACT</name>
<dbReference type="Gene3D" id="3.40.920.10">
    <property type="entry name" value="Pyruvate-ferredoxin oxidoreductase, PFOR, domain III"/>
    <property type="match status" value="1"/>
</dbReference>
<dbReference type="InterPro" id="IPR002869">
    <property type="entry name" value="Pyrv_flavodox_OxRed_cen"/>
</dbReference>
<sequence>MQEIMNILLSGTGGQGIVLASRIIALCAFKSGFEVKESEIHGMAQRGGSVIGQIRFGRRVYSPSIPLGTADIMLALEELEALRYLHYMKEKGTVILNEKRILPAGLEPSQYPEDIFERIKSKGYRVIKIKAGEVAKDLGSSRVENTVLLGVLSLFLPFERRTWEETLKEALPEKFHELNLKAFEEGVRLGEEILQSEN</sequence>